<dbReference type="GO" id="GO:0005829">
    <property type="term" value="C:cytosol"/>
    <property type="evidence" value="ECO:0007669"/>
    <property type="project" value="TreeGrafter"/>
</dbReference>
<dbReference type="AlphaFoldDB" id="A0A6V7MYB5"/>
<dbReference type="FunFam" id="2.30.30.220:FF:000002">
    <property type="entry name" value="ClpXP protease specificity-enhancing factor"/>
    <property type="match status" value="1"/>
</dbReference>
<evidence type="ECO:0000313" key="5">
    <source>
        <dbReference type="Proteomes" id="UP000515493"/>
    </source>
</evidence>
<evidence type="ECO:0000313" key="3">
    <source>
        <dbReference type="EMBL" id="SUZ28144.1"/>
    </source>
</evidence>
<keyword evidence="2" id="KW-0645">Protease</keyword>
<dbReference type="EMBL" id="UIHB01000002">
    <property type="protein sequence ID" value="SUZ28144.1"/>
    <property type="molecule type" value="Genomic_DNA"/>
</dbReference>
<reference evidence="2 5" key="2">
    <citation type="submission" date="2020-07" db="EMBL/GenBank/DDBJ databases">
        <authorList>
            <person name="Teixeira M."/>
        </authorList>
    </citation>
    <scope>NUCLEOTIDE SEQUENCE [LARGE SCALE GENOMIC DNA]</scope>
    <source>
        <strain evidence="2">1</strain>
    </source>
</reference>
<dbReference type="NCBIfam" id="NF008764">
    <property type="entry name" value="PRK11798.1-4"/>
    <property type="match status" value="1"/>
</dbReference>
<dbReference type="Proteomes" id="UP000254168">
    <property type="component" value="Unassembled WGS sequence"/>
</dbReference>
<accession>A0A6V7MYB5</accession>
<dbReference type="KEGG" id="xeu:XSP_002435"/>
<feature type="region of interest" description="Disordered" evidence="1">
    <location>
        <begin position="103"/>
        <end position="147"/>
    </location>
</feature>
<dbReference type="Gene3D" id="2.30.30.220">
    <property type="entry name" value="SspB-like"/>
    <property type="match status" value="1"/>
</dbReference>
<dbReference type="RefSeq" id="WP_104582164.1">
    <property type="nucleotide sequence ID" value="NZ_HG999363.1"/>
</dbReference>
<dbReference type="SUPFAM" id="SSF101738">
    <property type="entry name" value="SspB-like"/>
    <property type="match status" value="1"/>
</dbReference>
<evidence type="ECO:0000313" key="2">
    <source>
        <dbReference type="EMBL" id="CAD1792848.1"/>
    </source>
</evidence>
<dbReference type="GO" id="GO:0045732">
    <property type="term" value="P:positive regulation of protein catabolic process"/>
    <property type="evidence" value="ECO:0007669"/>
    <property type="project" value="TreeGrafter"/>
</dbReference>
<dbReference type="GO" id="GO:0008233">
    <property type="term" value="F:peptidase activity"/>
    <property type="evidence" value="ECO:0007669"/>
    <property type="project" value="UniProtKB-KW"/>
</dbReference>
<keyword evidence="4" id="KW-1185">Reference proteome</keyword>
<protein>
    <submittedName>
        <fullName evidence="2">ClpXP protease specificity-enhancing factor</fullName>
    </submittedName>
</protein>
<evidence type="ECO:0000313" key="4">
    <source>
        <dbReference type="Proteomes" id="UP000254168"/>
    </source>
</evidence>
<sequence>MSEDFPRMTSHRPYLLRALVEWINDNGMTPHVLVDAGLPGVQVPASAVKDGRVVLNIAERAVVGLQVDNESVQFTARFGGVSYPVMVPMAAVLAVYARETGQGMALPDDIPGTSTEPPDPGASPPPGAPTPDEPPAAGKRPHLRVVK</sequence>
<dbReference type="GO" id="GO:0006508">
    <property type="term" value="P:proteolysis"/>
    <property type="evidence" value="ECO:0007669"/>
    <property type="project" value="UniProtKB-KW"/>
</dbReference>
<feature type="compositionally biased region" description="Pro residues" evidence="1">
    <location>
        <begin position="117"/>
        <end position="134"/>
    </location>
</feature>
<reference evidence="3 4" key="1">
    <citation type="submission" date="2018-06" db="EMBL/GenBank/DDBJ databases">
        <authorList>
            <person name="Pothier F. J."/>
        </authorList>
    </citation>
    <scope>NUCLEOTIDE SEQUENCE [LARGE SCALE GENOMIC DNA]</scope>
    <source>
        <strain evidence="3 4">CPBF 424</strain>
    </source>
</reference>
<dbReference type="InterPro" id="IPR007481">
    <property type="entry name" value="SspB"/>
</dbReference>
<evidence type="ECO:0000256" key="1">
    <source>
        <dbReference type="SAM" id="MobiDB-lite"/>
    </source>
</evidence>
<gene>
    <name evidence="3" type="ORF">CPBF424_19470</name>
    <name evidence="2" type="ORF">XSP_002435</name>
</gene>
<dbReference type="PIRSF" id="PIRSF005276">
    <property type="entry name" value="SspB"/>
    <property type="match status" value="1"/>
</dbReference>
<dbReference type="Proteomes" id="UP000515493">
    <property type="component" value="Chromosome"/>
</dbReference>
<organism evidence="2 5">
    <name type="scientific">Xanthomonas euroxanthea</name>
    <dbReference type="NCBI Taxonomy" id="2259622"/>
    <lineage>
        <taxon>Bacteria</taxon>
        <taxon>Pseudomonadati</taxon>
        <taxon>Pseudomonadota</taxon>
        <taxon>Gammaproteobacteria</taxon>
        <taxon>Lysobacterales</taxon>
        <taxon>Lysobacteraceae</taxon>
        <taxon>Xanthomonas</taxon>
    </lineage>
</organism>
<keyword evidence="2" id="KW-0378">Hydrolase</keyword>
<dbReference type="PANTHER" id="PTHR37486:SF1">
    <property type="entry name" value="STRINGENT STARVATION PROTEIN B"/>
    <property type="match status" value="1"/>
</dbReference>
<dbReference type="EMBL" id="LR861803">
    <property type="protein sequence ID" value="CAD1792848.1"/>
    <property type="molecule type" value="Genomic_DNA"/>
</dbReference>
<proteinExistence type="predicted"/>
<name>A0A6V7MYB5_9XANT</name>
<dbReference type="Pfam" id="PF04386">
    <property type="entry name" value="SspB"/>
    <property type="match status" value="1"/>
</dbReference>
<dbReference type="InterPro" id="IPR036760">
    <property type="entry name" value="SspB-like_sf"/>
</dbReference>
<dbReference type="GO" id="GO:0005840">
    <property type="term" value="C:ribosome"/>
    <property type="evidence" value="ECO:0007669"/>
    <property type="project" value="TreeGrafter"/>
</dbReference>
<dbReference type="GeneID" id="79389740"/>
<dbReference type="NCBIfam" id="NF008769">
    <property type="entry name" value="PRK11798.2-5"/>
    <property type="match status" value="1"/>
</dbReference>
<dbReference type="PANTHER" id="PTHR37486">
    <property type="entry name" value="STRINGENT STARVATION PROTEIN B"/>
    <property type="match status" value="1"/>
</dbReference>